<dbReference type="EMBL" id="DVHM01000001">
    <property type="protein sequence ID" value="HIR69654.1"/>
    <property type="molecule type" value="Genomic_DNA"/>
</dbReference>
<dbReference type="Proteomes" id="UP000823912">
    <property type="component" value="Unassembled WGS sequence"/>
</dbReference>
<dbReference type="SUPFAM" id="SSF56300">
    <property type="entry name" value="Metallo-dependent phosphatases"/>
    <property type="match status" value="1"/>
</dbReference>
<dbReference type="InterPro" id="IPR029052">
    <property type="entry name" value="Metallo-depent_PP-like"/>
</dbReference>
<protein>
    <submittedName>
        <fullName evidence="4">CapA family protein</fullName>
    </submittedName>
</protein>
<gene>
    <name evidence="4" type="ORF">IAA55_00040</name>
</gene>
<dbReference type="Pfam" id="PF09587">
    <property type="entry name" value="PGA_cap"/>
    <property type="match status" value="1"/>
</dbReference>
<dbReference type="Gene3D" id="3.60.21.10">
    <property type="match status" value="1"/>
</dbReference>
<reference evidence="4" key="1">
    <citation type="submission" date="2020-10" db="EMBL/GenBank/DDBJ databases">
        <authorList>
            <person name="Gilroy R."/>
        </authorList>
    </citation>
    <scope>NUCLEOTIDE SEQUENCE</scope>
    <source>
        <strain evidence="4">ChiSjej5B23-6657</strain>
    </source>
</reference>
<dbReference type="CDD" id="cd07381">
    <property type="entry name" value="MPP_CapA"/>
    <property type="match status" value="1"/>
</dbReference>
<dbReference type="InterPro" id="IPR052169">
    <property type="entry name" value="CW_Biosynth-Accessory"/>
</dbReference>
<accession>A0A9D1E741</accession>
<feature type="compositionally biased region" description="Basic and acidic residues" evidence="2">
    <location>
        <begin position="59"/>
        <end position="84"/>
    </location>
</feature>
<dbReference type="PANTHER" id="PTHR33393:SF13">
    <property type="entry name" value="PGA BIOSYNTHESIS PROTEIN CAPA"/>
    <property type="match status" value="1"/>
</dbReference>
<dbReference type="PANTHER" id="PTHR33393">
    <property type="entry name" value="POLYGLUTAMINE SYNTHESIS ACCESSORY PROTEIN RV0574C-RELATED"/>
    <property type="match status" value="1"/>
</dbReference>
<sequence>MNEKKYVKIRRNARRRRWRRNRGKIIALAVILVLVLAGGGALWHFQGDRLLSAFSGRGAENREDSAQSEGRTEESGETEKGGKEEEPEPQLPTTIVFTGDVLLSSYVQNNYDSGGISGVLDQELLNLLNGADITMINNEFPFSTRGTQAEDKQYTFRVNPSYVTALQEMGVDVAGLANNHVLDYGTEALEDTFTTLENAGIAYTGAGRSYEDACRLIRFEKNGKSFGFLAASRVIPEVSWNVENGAPGVFCTYDTTHLVEEIKKAKQQCDYVFVAVHWGVEHTDELTDYQPVIAHQLIDAGADGVIGSHPHVLQGMEFYQGKPIFYSLGNFIFNREIGRTAAVEITVTPENEMRIRLVPASAENAYTHSVAGEEAQAIFRYMDDLSGTATVDENGMVTPAL</sequence>
<reference evidence="4" key="2">
    <citation type="journal article" date="2021" name="PeerJ">
        <title>Extensive microbial diversity within the chicken gut microbiome revealed by metagenomics and culture.</title>
        <authorList>
            <person name="Gilroy R."/>
            <person name="Ravi A."/>
            <person name="Getino M."/>
            <person name="Pursley I."/>
            <person name="Horton D.L."/>
            <person name="Alikhan N.F."/>
            <person name="Baker D."/>
            <person name="Gharbi K."/>
            <person name="Hall N."/>
            <person name="Watson M."/>
            <person name="Adriaenssens E.M."/>
            <person name="Foster-Nyarko E."/>
            <person name="Jarju S."/>
            <person name="Secka A."/>
            <person name="Antonio M."/>
            <person name="Oren A."/>
            <person name="Chaudhuri R.R."/>
            <person name="La Ragione R."/>
            <person name="Hildebrand F."/>
            <person name="Pallen M.J."/>
        </authorList>
    </citation>
    <scope>NUCLEOTIDE SEQUENCE</scope>
    <source>
        <strain evidence="4">ChiSjej5B23-6657</strain>
    </source>
</reference>
<dbReference type="SMART" id="SM00854">
    <property type="entry name" value="PGA_cap"/>
    <property type="match status" value="1"/>
</dbReference>
<name>A0A9D1E741_9FIRM</name>
<comment type="similarity">
    <text evidence="1">Belongs to the CapA family.</text>
</comment>
<evidence type="ECO:0000313" key="5">
    <source>
        <dbReference type="Proteomes" id="UP000823912"/>
    </source>
</evidence>
<dbReference type="AlphaFoldDB" id="A0A9D1E741"/>
<feature type="domain" description="Capsule synthesis protein CapA" evidence="3">
    <location>
        <begin position="94"/>
        <end position="335"/>
    </location>
</feature>
<comment type="caution">
    <text evidence="4">The sequence shown here is derived from an EMBL/GenBank/DDBJ whole genome shotgun (WGS) entry which is preliminary data.</text>
</comment>
<feature type="region of interest" description="Disordered" evidence="2">
    <location>
        <begin position="59"/>
        <end position="91"/>
    </location>
</feature>
<organism evidence="4 5">
    <name type="scientific">Candidatus Pullilachnospira gallistercoris</name>
    <dbReference type="NCBI Taxonomy" id="2840911"/>
    <lineage>
        <taxon>Bacteria</taxon>
        <taxon>Bacillati</taxon>
        <taxon>Bacillota</taxon>
        <taxon>Clostridia</taxon>
        <taxon>Lachnospirales</taxon>
        <taxon>Lachnospiraceae</taxon>
        <taxon>Lachnospiraceae incertae sedis</taxon>
        <taxon>Candidatus Pullilachnospira</taxon>
    </lineage>
</organism>
<evidence type="ECO:0000259" key="3">
    <source>
        <dbReference type="SMART" id="SM00854"/>
    </source>
</evidence>
<proteinExistence type="inferred from homology"/>
<dbReference type="InterPro" id="IPR019079">
    <property type="entry name" value="Capsule_synth_CapA"/>
</dbReference>
<evidence type="ECO:0000313" key="4">
    <source>
        <dbReference type="EMBL" id="HIR69654.1"/>
    </source>
</evidence>
<evidence type="ECO:0000256" key="2">
    <source>
        <dbReference type="SAM" id="MobiDB-lite"/>
    </source>
</evidence>
<evidence type="ECO:0000256" key="1">
    <source>
        <dbReference type="ARBA" id="ARBA00005662"/>
    </source>
</evidence>